<name>A0A0C1VEB3_9CYAN</name>
<dbReference type="PANTHER" id="PTHR35775:SF2">
    <property type="entry name" value="PHOTOSYSTEM I REACTION CENTER SUBUNIT VIII"/>
    <property type="match status" value="1"/>
</dbReference>
<evidence type="ECO:0000256" key="4">
    <source>
        <dbReference type="ARBA" id="ARBA00019929"/>
    </source>
</evidence>
<keyword evidence="9 11" id="KW-0793">Thylakoid</keyword>
<dbReference type="GO" id="GO:0009522">
    <property type="term" value="C:photosystem I"/>
    <property type="evidence" value="ECO:0007669"/>
    <property type="project" value="UniProtKB-KW"/>
</dbReference>
<evidence type="ECO:0000313" key="12">
    <source>
        <dbReference type="EMBL" id="NEV65957.1"/>
    </source>
</evidence>
<dbReference type="GO" id="GO:0015979">
    <property type="term" value="P:photosynthesis"/>
    <property type="evidence" value="ECO:0007669"/>
    <property type="project" value="UniProtKB-UniRule"/>
</dbReference>
<keyword evidence="8 11" id="KW-1133">Transmembrane helix</keyword>
<evidence type="ECO:0000256" key="5">
    <source>
        <dbReference type="ARBA" id="ARBA00022531"/>
    </source>
</evidence>
<dbReference type="AlphaFoldDB" id="A0A0C1VEB3"/>
<evidence type="ECO:0000256" key="6">
    <source>
        <dbReference type="ARBA" id="ARBA00022692"/>
    </source>
</evidence>
<dbReference type="GO" id="GO:0031676">
    <property type="term" value="C:plasma membrane-derived thylakoid membrane"/>
    <property type="evidence" value="ECO:0007669"/>
    <property type="project" value="UniProtKB-SubCell"/>
</dbReference>
<evidence type="ECO:0000256" key="10">
    <source>
        <dbReference type="ARBA" id="ARBA00023136"/>
    </source>
</evidence>
<dbReference type="PANTHER" id="PTHR35775">
    <property type="match status" value="1"/>
</dbReference>
<reference evidence="12" key="1">
    <citation type="submission" date="2014-11" db="EMBL/GenBank/DDBJ databases">
        <authorList>
            <person name="Malar M.C."/>
            <person name="Sen D."/>
            <person name="Tripathy S."/>
        </authorList>
    </citation>
    <scope>NUCLEOTIDE SEQUENCE</scope>
    <source>
        <strain evidence="12">BDU141951</strain>
    </source>
</reference>
<organism evidence="12">
    <name type="scientific">Lyngbya confervoides BDU141951</name>
    <dbReference type="NCBI Taxonomy" id="1574623"/>
    <lineage>
        <taxon>Bacteria</taxon>
        <taxon>Bacillati</taxon>
        <taxon>Cyanobacteriota</taxon>
        <taxon>Cyanophyceae</taxon>
        <taxon>Oscillatoriophycideae</taxon>
        <taxon>Oscillatoriales</taxon>
        <taxon>Microcoleaceae</taxon>
        <taxon>Lyngbya</taxon>
    </lineage>
</organism>
<evidence type="ECO:0000256" key="2">
    <source>
        <dbReference type="ARBA" id="ARBA00004376"/>
    </source>
</evidence>
<sequence length="38" mass="4056">MAASFLPTILVPLVGIVFPAAAMAFLFLYIERDEAADA</sequence>
<evidence type="ECO:0000256" key="1">
    <source>
        <dbReference type="ARBA" id="ARBA00003541"/>
    </source>
</evidence>
<evidence type="ECO:0000256" key="8">
    <source>
        <dbReference type="ARBA" id="ARBA00022989"/>
    </source>
</evidence>
<evidence type="ECO:0000256" key="7">
    <source>
        <dbReference type="ARBA" id="ARBA00022836"/>
    </source>
</evidence>
<dbReference type="Pfam" id="PF00796">
    <property type="entry name" value="PSI_8"/>
    <property type="match status" value="1"/>
</dbReference>
<protein>
    <recommendedName>
        <fullName evidence="4 11">Photosystem I reaction center subunit VIII</fullName>
    </recommendedName>
</protein>
<dbReference type="SUPFAM" id="SSF81540">
    <property type="entry name" value="Subunit VIII of photosystem I reaction centre, PsaI"/>
    <property type="match status" value="1"/>
</dbReference>
<keyword evidence="10 11" id="KW-0472">Membrane</keyword>
<comment type="caution">
    <text evidence="12">The sequence shown here is derived from an EMBL/GenBank/DDBJ whole genome shotgun (WGS) entry which is preliminary data.</text>
</comment>
<reference evidence="12" key="3">
    <citation type="submission" date="2020-02" db="EMBL/GenBank/DDBJ databases">
        <authorList>
            <person name="Sarangi A.N."/>
            <person name="Ghosh S."/>
            <person name="Mukherjee M."/>
            <person name="Tripathy S."/>
        </authorList>
    </citation>
    <scope>NUCLEOTIDE SEQUENCE</scope>
    <source>
        <strain evidence="12">BDU141951</strain>
    </source>
</reference>
<dbReference type="InterPro" id="IPR036357">
    <property type="entry name" value="PSI_PsaI_sf"/>
</dbReference>
<dbReference type="InterPro" id="IPR001302">
    <property type="entry name" value="PSI_PsaI"/>
</dbReference>
<comment type="similarity">
    <text evidence="3 11">Belongs to the PsaI family.</text>
</comment>
<accession>A0A0C1VEB3</accession>
<dbReference type="NCBIfam" id="TIGR03052">
    <property type="entry name" value="PS_I_psaI"/>
    <property type="match status" value="1"/>
</dbReference>
<dbReference type="HAMAP" id="MF_00431">
    <property type="entry name" value="PSI_PsaI"/>
    <property type="match status" value="1"/>
</dbReference>
<gene>
    <name evidence="11 12" type="primary">psaI</name>
    <name evidence="12" type="ORF">QQ91_002380</name>
</gene>
<comment type="subcellular location">
    <subcellularLocation>
        <location evidence="2 11">Cellular thylakoid membrane</location>
        <topology evidence="2 11">Single-pass membrane protein</topology>
    </subcellularLocation>
</comment>
<keyword evidence="7 11" id="KW-0603">Photosystem I</keyword>
<dbReference type="EMBL" id="JTHE02000002">
    <property type="protein sequence ID" value="NEV65957.1"/>
    <property type="molecule type" value="Genomic_DNA"/>
</dbReference>
<comment type="function">
    <text evidence="1 11">May help in the organization of the PsaL subunit.</text>
</comment>
<proteinExistence type="inferred from homology"/>
<reference evidence="12" key="2">
    <citation type="journal article" date="2015" name="Genome Announc.">
        <title>Draft Genome Sequence of Filamentous Marine Cyanobacterium Lyngbya confervoides Strain BDU141951.</title>
        <authorList>
            <person name="Chandrababunaidu M.M."/>
            <person name="Sen D."/>
            <person name="Tripathy S."/>
        </authorList>
    </citation>
    <scope>NUCLEOTIDE SEQUENCE</scope>
    <source>
        <strain evidence="12">BDU141951</strain>
    </source>
</reference>
<dbReference type="NCBIfam" id="NF008830">
    <property type="entry name" value="PRK11877.1"/>
    <property type="match status" value="1"/>
</dbReference>
<evidence type="ECO:0000256" key="9">
    <source>
        <dbReference type="ARBA" id="ARBA00023078"/>
    </source>
</evidence>
<keyword evidence="5 11" id="KW-0602">Photosynthesis</keyword>
<evidence type="ECO:0000256" key="3">
    <source>
        <dbReference type="ARBA" id="ARBA00005252"/>
    </source>
</evidence>
<feature type="transmembrane region" description="Helical" evidence="11">
    <location>
        <begin position="6"/>
        <end position="30"/>
    </location>
</feature>
<evidence type="ECO:0000256" key="11">
    <source>
        <dbReference type="HAMAP-Rule" id="MF_00431"/>
    </source>
</evidence>
<keyword evidence="6 11" id="KW-0812">Transmembrane</keyword>